<dbReference type="GO" id="GO:0005524">
    <property type="term" value="F:ATP binding"/>
    <property type="evidence" value="ECO:0007669"/>
    <property type="project" value="UniProtKB-UniRule"/>
</dbReference>
<evidence type="ECO:0000313" key="15">
    <source>
        <dbReference type="Proteomes" id="UP001255856"/>
    </source>
</evidence>
<dbReference type="FunFam" id="1.10.510.10:FF:000235">
    <property type="entry name" value="Serine/threonine-protein kinase ark1"/>
    <property type="match status" value="1"/>
</dbReference>
<feature type="binding site" evidence="9">
    <location>
        <begin position="153"/>
        <end position="155"/>
    </location>
    <ligand>
        <name>ATP</name>
        <dbReference type="ChEBI" id="CHEBI:30616"/>
    </ligand>
</feature>
<keyword evidence="2 11" id="KW-0808">Transferase</keyword>
<keyword evidence="4 11" id="KW-0418">Kinase</keyword>
<dbReference type="SMART" id="SM00220">
    <property type="entry name" value="S_TKc"/>
    <property type="match status" value="1"/>
</dbReference>
<comment type="catalytic activity">
    <reaction evidence="7 11">
        <text>L-seryl-[protein] + ATP = O-phospho-L-seryl-[protein] + ADP + H(+)</text>
        <dbReference type="Rhea" id="RHEA:17989"/>
        <dbReference type="Rhea" id="RHEA-COMP:9863"/>
        <dbReference type="Rhea" id="RHEA-COMP:11604"/>
        <dbReference type="ChEBI" id="CHEBI:15378"/>
        <dbReference type="ChEBI" id="CHEBI:29999"/>
        <dbReference type="ChEBI" id="CHEBI:30616"/>
        <dbReference type="ChEBI" id="CHEBI:83421"/>
        <dbReference type="ChEBI" id="CHEBI:456216"/>
        <dbReference type="EC" id="2.7.11.1"/>
    </reaction>
</comment>
<dbReference type="SUPFAM" id="SSF56112">
    <property type="entry name" value="Protein kinase-like (PK-like)"/>
    <property type="match status" value="1"/>
</dbReference>
<feature type="domain" description="Protein kinase" evidence="13">
    <location>
        <begin position="87"/>
        <end position="327"/>
    </location>
</feature>
<evidence type="ECO:0000256" key="10">
    <source>
        <dbReference type="PIRSR" id="PIRSR630616-3"/>
    </source>
</evidence>
<dbReference type="InterPro" id="IPR011009">
    <property type="entry name" value="Kinase-like_dom_sf"/>
</dbReference>
<dbReference type="AlphaFoldDB" id="A0AAD9MJU0"/>
<evidence type="ECO:0000256" key="8">
    <source>
        <dbReference type="PIRSR" id="PIRSR630616-1"/>
    </source>
</evidence>
<comment type="catalytic activity">
    <reaction evidence="6 11">
        <text>L-threonyl-[protein] + ATP = O-phospho-L-threonyl-[protein] + ADP + H(+)</text>
        <dbReference type="Rhea" id="RHEA:46608"/>
        <dbReference type="Rhea" id="RHEA-COMP:11060"/>
        <dbReference type="Rhea" id="RHEA-COMP:11605"/>
        <dbReference type="ChEBI" id="CHEBI:15378"/>
        <dbReference type="ChEBI" id="CHEBI:30013"/>
        <dbReference type="ChEBI" id="CHEBI:30616"/>
        <dbReference type="ChEBI" id="CHEBI:61977"/>
        <dbReference type="ChEBI" id="CHEBI:456216"/>
        <dbReference type="EC" id="2.7.11.1"/>
    </reaction>
</comment>
<reference evidence="14" key="1">
    <citation type="submission" date="2021-01" db="EMBL/GenBank/DDBJ databases">
        <authorList>
            <person name="Eckstrom K.M.E."/>
        </authorList>
    </citation>
    <scope>NUCLEOTIDE SEQUENCE</scope>
    <source>
        <strain evidence="14">UVCC 0001</strain>
    </source>
</reference>
<evidence type="ECO:0000259" key="13">
    <source>
        <dbReference type="PROSITE" id="PS50011"/>
    </source>
</evidence>
<evidence type="ECO:0000256" key="9">
    <source>
        <dbReference type="PIRSR" id="PIRSR630616-2"/>
    </source>
</evidence>
<protein>
    <recommendedName>
        <fullName evidence="11">Aurora kinase</fullName>
        <ecNumber evidence="11">2.7.11.1</ecNumber>
    </recommendedName>
</protein>
<dbReference type="PANTHER" id="PTHR24350">
    <property type="entry name" value="SERINE/THREONINE-PROTEIN KINASE IAL-RELATED"/>
    <property type="match status" value="1"/>
</dbReference>
<proteinExistence type="inferred from homology"/>
<dbReference type="Gene3D" id="1.10.510.10">
    <property type="entry name" value="Transferase(Phosphotransferase) domain 1"/>
    <property type="match status" value="1"/>
</dbReference>
<feature type="binding site" evidence="9">
    <location>
        <begin position="202"/>
        <end position="203"/>
    </location>
    <ligand>
        <name>ATP</name>
        <dbReference type="ChEBI" id="CHEBI:30616"/>
    </ligand>
</feature>
<evidence type="ECO:0000256" key="2">
    <source>
        <dbReference type="ARBA" id="ARBA00022679"/>
    </source>
</evidence>
<evidence type="ECO:0000256" key="12">
    <source>
        <dbReference type="SAM" id="MobiDB-lite"/>
    </source>
</evidence>
<name>A0AAD9MJU0_PROWI</name>
<dbReference type="Proteomes" id="UP001255856">
    <property type="component" value="Unassembled WGS sequence"/>
</dbReference>
<organism evidence="14 15">
    <name type="scientific">Prototheca wickerhamii</name>
    <dbReference type="NCBI Taxonomy" id="3111"/>
    <lineage>
        <taxon>Eukaryota</taxon>
        <taxon>Viridiplantae</taxon>
        <taxon>Chlorophyta</taxon>
        <taxon>core chlorophytes</taxon>
        <taxon>Trebouxiophyceae</taxon>
        <taxon>Chlorellales</taxon>
        <taxon>Chlorellaceae</taxon>
        <taxon>Prototheca</taxon>
    </lineage>
</organism>
<dbReference type="InterPro" id="IPR030616">
    <property type="entry name" value="Aur-like"/>
</dbReference>
<evidence type="ECO:0000256" key="7">
    <source>
        <dbReference type="ARBA" id="ARBA00048679"/>
    </source>
</evidence>
<evidence type="ECO:0000256" key="6">
    <source>
        <dbReference type="ARBA" id="ARBA00047899"/>
    </source>
</evidence>
<dbReference type="PROSITE" id="PS50011">
    <property type="entry name" value="PROTEIN_KINASE_DOM"/>
    <property type="match status" value="1"/>
</dbReference>
<dbReference type="InterPro" id="IPR000719">
    <property type="entry name" value="Prot_kinase_dom"/>
</dbReference>
<feature type="cross-link" description="Glycyl lysine isopeptide (Lys-Gly) (interchain with G-Cter in SUMO2)" evidence="10">
    <location>
        <position position="200"/>
    </location>
</feature>
<feature type="active site" description="Proton acceptor" evidence="8">
    <location>
        <position position="198"/>
    </location>
</feature>
<keyword evidence="15" id="KW-1185">Reference proteome</keyword>
<feature type="region of interest" description="Disordered" evidence="12">
    <location>
        <begin position="53"/>
        <end position="77"/>
    </location>
</feature>
<feature type="binding site" evidence="9">
    <location>
        <position position="216"/>
    </location>
    <ligand>
        <name>ATP</name>
        <dbReference type="ChEBI" id="CHEBI:30616"/>
    </ligand>
</feature>
<evidence type="ECO:0000256" key="1">
    <source>
        <dbReference type="ARBA" id="ARBA00022527"/>
    </source>
</evidence>
<evidence type="ECO:0000313" key="14">
    <source>
        <dbReference type="EMBL" id="KAK2080447.1"/>
    </source>
</evidence>
<dbReference type="Pfam" id="PF00069">
    <property type="entry name" value="Pkinase"/>
    <property type="match status" value="1"/>
</dbReference>
<accession>A0AAD9MJU0</accession>
<dbReference type="PROSITE" id="PS00108">
    <property type="entry name" value="PROTEIN_KINASE_ST"/>
    <property type="match status" value="1"/>
</dbReference>
<dbReference type="GO" id="GO:0004674">
    <property type="term" value="F:protein serine/threonine kinase activity"/>
    <property type="evidence" value="ECO:0007669"/>
    <property type="project" value="UniProtKB-KW"/>
</dbReference>
<dbReference type="EMBL" id="JASFZW010000001">
    <property type="protein sequence ID" value="KAK2080447.1"/>
    <property type="molecule type" value="Genomic_DNA"/>
</dbReference>
<feature type="region of interest" description="Disordered" evidence="12">
    <location>
        <begin position="1"/>
        <end position="22"/>
    </location>
</feature>
<evidence type="ECO:0000256" key="5">
    <source>
        <dbReference type="ARBA" id="ARBA00022840"/>
    </source>
</evidence>
<dbReference type="CDD" id="cd14007">
    <property type="entry name" value="STKc_Aurora"/>
    <property type="match status" value="1"/>
</dbReference>
<feature type="compositionally biased region" description="Basic and acidic residues" evidence="12">
    <location>
        <begin position="1"/>
        <end position="10"/>
    </location>
</feature>
<keyword evidence="1 11" id="KW-0723">Serine/threonine-protein kinase</keyword>
<evidence type="ECO:0000256" key="3">
    <source>
        <dbReference type="ARBA" id="ARBA00022741"/>
    </source>
</evidence>
<gene>
    <name evidence="14" type="primary">AUR1</name>
    <name evidence="14" type="ORF">QBZ16_000300</name>
</gene>
<sequence>MADVVVDKENAGPLGNGVGLGKAVGKGLTEQGARPGVLRSIDVNSLPVHIDNNAKQKPGAVKPASADASLAARPSGRAPTRWQLTDFDIGKPLGRGKFGNVYLARERKEQLQSSNVEHQLRREIEIQSHLRHPNILRLYGYFYDETRVYLILEYAARGELYKELQRVGHFDERRTATYIASLAKALLYCHSKHVIHRDIKPENLLLGLHGELKIADFGWSVHAPNSRRQTLCGTLDYLPPEMVEGRAHDAAVDIWSLGVLAYEFLVGCPPFEAAGHSDTYKRILRVDLRFPAAPAVSPAAQAFIGRLLVRDPAARLPLDRVLRDPWIAQNADPAVLSRTL</sequence>
<evidence type="ECO:0000256" key="4">
    <source>
        <dbReference type="ARBA" id="ARBA00022777"/>
    </source>
</evidence>
<evidence type="ECO:0000256" key="11">
    <source>
        <dbReference type="RuleBase" id="RU367134"/>
    </source>
</evidence>
<keyword evidence="5 9" id="KW-0067">ATP-binding</keyword>
<dbReference type="InterPro" id="IPR008271">
    <property type="entry name" value="Ser/Thr_kinase_AS"/>
</dbReference>
<feature type="binding site" evidence="9">
    <location>
        <position position="97"/>
    </location>
    <ligand>
        <name>ATP</name>
        <dbReference type="ChEBI" id="CHEBI:30616"/>
    </ligand>
</feature>
<comment type="similarity">
    <text evidence="11">Belongs to the protein kinase superfamily. Ser/Thr protein kinase family. Aurora subfamily.</text>
</comment>
<comment type="caution">
    <text evidence="14">The sequence shown here is derived from an EMBL/GenBank/DDBJ whole genome shotgun (WGS) entry which is preliminary data.</text>
</comment>
<dbReference type="FunFam" id="3.30.200.20:FF:000042">
    <property type="entry name" value="Aurora kinase A"/>
    <property type="match status" value="1"/>
</dbReference>
<keyword evidence="3 9" id="KW-0547">Nucleotide-binding</keyword>
<dbReference type="EC" id="2.7.11.1" evidence="11"/>